<name>R2NVI9_9ENTE</name>
<proteinExistence type="predicted"/>
<evidence type="ECO:0000313" key="1">
    <source>
        <dbReference type="EMBL" id="EOH75013.1"/>
    </source>
</evidence>
<dbReference type="RefSeq" id="WP_010742053.1">
    <property type="nucleotide sequence ID" value="NZ_KB946251.1"/>
</dbReference>
<reference evidence="1 3" key="1">
    <citation type="submission" date="2013-02" db="EMBL/GenBank/DDBJ databases">
        <title>The Genome Sequence of Enterococcus malodoratus ATCC_43197.</title>
        <authorList>
            <consortium name="The Broad Institute Genome Sequencing Platform"/>
            <consortium name="The Broad Institute Genome Sequencing Center for Infectious Disease"/>
            <person name="Earl A.M."/>
            <person name="Gilmore M.S."/>
            <person name="Lebreton F."/>
            <person name="Walker B."/>
            <person name="Young S.K."/>
            <person name="Zeng Q."/>
            <person name="Gargeya S."/>
            <person name="Fitzgerald M."/>
            <person name="Haas B."/>
            <person name="Abouelleil A."/>
            <person name="Alvarado L."/>
            <person name="Arachchi H.M."/>
            <person name="Berlin A.M."/>
            <person name="Chapman S.B."/>
            <person name="Dewar J."/>
            <person name="Goldberg J."/>
            <person name="Griggs A."/>
            <person name="Gujja S."/>
            <person name="Hansen M."/>
            <person name="Howarth C."/>
            <person name="Imamovic A."/>
            <person name="Larimer J."/>
            <person name="McCowan C."/>
            <person name="Murphy C."/>
            <person name="Neiman D."/>
            <person name="Pearson M."/>
            <person name="Priest M."/>
            <person name="Roberts A."/>
            <person name="Saif S."/>
            <person name="Shea T."/>
            <person name="Sisk P."/>
            <person name="Sykes S."/>
            <person name="Wortman J."/>
            <person name="Nusbaum C."/>
            <person name="Birren B."/>
        </authorList>
    </citation>
    <scope>NUCLEOTIDE SEQUENCE [LARGE SCALE GENOMIC DNA]</scope>
    <source>
        <strain evidence="1 3">ATCC 43197</strain>
    </source>
</reference>
<dbReference type="Proteomes" id="UP000014148">
    <property type="component" value="Unassembled WGS sequence"/>
</dbReference>
<dbReference type="STRING" id="71451.RV07_GL003883"/>
<dbReference type="EMBL" id="ASWA01000003">
    <property type="protein sequence ID" value="EOT66915.1"/>
    <property type="molecule type" value="Genomic_DNA"/>
</dbReference>
<dbReference type="EMBL" id="AJAK01000021">
    <property type="protein sequence ID" value="EOH75013.1"/>
    <property type="molecule type" value="Genomic_DNA"/>
</dbReference>
<evidence type="ECO:0000313" key="4">
    <source>
        <dbReference type="Proteomes" id="UP000014148"/>
    </source>
</evidence>
<organism evidence="1 3">
    <name type="scientific">Enterococcus malodoratus ATCC 43197</name>
    <dbReference type="NCBI Taxonomy" id="1158601"/>
    <lineage>
        <taxon>Bacteria</taxon>
        <taxon>Bacillati</taxon>
        <taxon>Bacillota</taxon>
        <taxon>Bacilli</taxon>
        <taxon>Lactobacillales</taxon>
        <taxon>Enterococcaceae</taxon>
        <taxon>Enterococcus</taxon>
    </lineage>
</organism>
<dbReference type="eggNOG" id="ENOG5032M6P">
    <property type="taxonomic scope" value="Bacteria"/>
</dbReference>
<protein>
    <submittedName>
        <fullName evidence="1">Uncharacterized protein</fullName>
    </submittedName>
</protein>
<dbReference type="Proteomes" id="UP000013783">
    <property type="component" value="Unassembled WGS sequence"/>
</dbReference>
<comment type="caution">
    <text evidence="1">The sequence shown here is derived from an EMBL/GenBank/DDBJ whole genome shotgun (WGS) entry which is preliminary data.</text>
</comment>
<dbReference type="AlphaFoldDB" id="R2NVI9"/>
<keyword evidence="4" id="KW-1185">Reference proteome</keyword>
<dbReference type="OrthoDB" id="2194814at2"/>
<accession>R2NVI9</accession>
<gene>
    <name evidence="2" type="ORF">I585_02436</name>
    <name evidence="1" type="ORF">UAI_03254</name>
</gene>
<evidence type="ECO:0000313" key="3">
    <source>
        <dbReference type="Proteomes" id="UP000013783"/>
    </source>
</evidence>
<sequence length="127" mass="15094">MKEHGLSRQQLFKLSRRTLEKRIRTFYYETTDGKATIEMLIALQVREELCDADFSNVLRALVQHIFLKTRSTAAMRRYYLYFGEYFGKKDWQLLSIKLFPTQTFIAEKLEQLYTQVIKRPLTGLAES</sequence>
<reference evidence="2 4" key="2">
    <citation type="submission" date="2013-03" db="EMBL/GenBank/DDBJ databases">
        <title>The Genome Sequence of Enterococcus malodoratus ATCC_43197 (PacBio/Illumina hybrid assembly).</title>
        <authorList>
            <consortium name="The Broad Institute Genomics Platform"/>
            <consortium name="The Broad Institute Genome Sequencing Center for Infectious Disease"/>
            <person name="Earl A."/>
            <person name="Russ C."/>
            <person name="Gilmore M."/>
            <person name="Surin D."/>
            <person name="Walker B."/>
            <person name="Young S."/>
            <person name="Zeng Q."/>
            <person name="Gargeya S."/>
            <person name="Fitzgerald M."/>
            <person name="Haas B."/>
            <person name="Abouelleil A."/>
            <person name="Allen A.W."/>
            <person name="Alvarado L."/>
            <person name="Arachchi H.M."/>
            <person name="Berlin A.M."/>
            <person name="Chapman S.B."/>
            <person name="Gainer-Dewar J."/>
            <person name="Goldberg J."/>
            <person name="Griggs A."/>
            <person name="Gujja S."/>
            <person name="Hansen M."/>
            <person name="Howarth C."/>
            <person name="Imamovic A."/>
            <person name="Ireland A."/>
            <person name="Larimer J."/>
            <person name="McCowan C."/>
            <person name="Murphy C."/>
            <person name="Pearson M."/>
            <person name="Poon T.W."/>
            <person name="Priest M."/>
            <person name="Roberts A."/>
            <person name="Saif S."/>
            <person name="Shea T."/>
            <person name="Sisk P."/>
            <person name="Sykes S."/>
            <person name="Wortman J."/>
            <person name="Nusbaum C."/>
            <person name="Birren B."/>
        </authorList>
    </citation>
    <scope>NUCLEOTIDE SEQUENCE [LARGE SCALE GENOMIC DNA]</scope>
    <source>
        <strain evidence="2 4">ATCC 43197</strain>
    </source>
</reference>
<dbReference type="PATRIC" id="fig|1158601.3.peg.3227"/>
<evidence type="ECO:0000313" key="2">
    <source>
        <dbReference type="EMBL" id="EOT66915.1"/>
    </source>
</evidence>